<dbReference type="EC" id="2.7.1.25" evidence="2 6"/>
<evidence type="ECO:0000256" key="5">
    <source>
        <dbReference type="ARBA" id="ARBA00022840"/>
    </source>
</evidence>
<comment type="pathway">
    <text evidence="6 7">Sulfur metabolism; hydrogen sulfide biosynthesis; sulfite from sulfate: step 2/3.</text>
</comment>
<keyword evidence="4 6" id="KW-0547">Nucleotide-binding</keyword>
<dbReference type="Proteomes" id="UP000490800">
    <property type="component" value="Unassembled WGS sequence"/>
</dbReference>
<dbReference type="NCBIfam" id="TIGR00455">
    <property type="entry name" value="apsK"/>
    <property type="match status" value="1"/>
</dbReference>
<dbReference type="GO" id="GO:0005524">
    <property type="term" value="F:ATP binding"/>
    <property type="evidence" value="ECO:0007669"/>
    <property type="project" value="UniProtKB-UniRule"/>
</dbReference>
<dbReference type="EMBL" id="RHLK01000001">
    <property type="protein sequence ID" value="MVO98217.1"/>
    <property type="molecule type" value="Genomic_DNA"/>
</dbReference>
<dbReference type="UniPathway" id="UPA00140">
    <property type="reaction ID" value="UER00205"/>
</dbReference>
<comment type="similarity">
    <text evidence="6 7">Belongs to the APS kinase family.</text>
</comment>
<feature type="active site" description="Phosphoserine intermediate" evidence="6">
    <location>
        <position position="96"/>
    </location>
</feature>
<evidence type="ECO:0000256" key="4">
    <source>
        <dbReference type="ARBA" id="ARBA00022741"/>
    </source>
</evidence>
<evidence type="ECO:0000256" key="7">
    <source>
        <dbReference type="RuleBase" id="RU004347"/>
    </source>
</evidence>
<evidence type="ECO:0000313" key="10">
    <source>
        <dbReference type="EMBL" id="MVO98217.1"/>
    </source>
</evidence>
<keyword evidence="8" id="KW-1133">Transmembrane helix</keyword>
<dbReference type="GO" id="GO:0004020">
    <property type="term" value="F:adenylylsulfate kinase activity"/>
    <property type="evidence" value="ECO:0007669"/>
    <property type="project" value="UniProtKB-UniRule"/>
</dbReference>
<dbReference type="GO" id="GO:0070814">
    <property type="term" value="P:hydrogen sulfide biosynthetic process"/>
    <property type="evidence" value="ECO:0007669"/>
    <property type="project" value="UniProtKB-UniRule"/>
</dbReference>
<evidence type="ECO:0000256" key="8">
    <source>
        <dbReference type="SAM" id="Phobius"/>
    </source>
</evidence>
<feature type="transmembrane region" description="Helical" evidence="8">
    <location>
        <begin position="79"/>
        <end position="99"/>
    </location>
</feature>
<dbReference type="GO" id="GO:0010134">
    <property type="term" value="P:sulfate assimilation via adenylyl sulfate reduction"/>
    <property type="evidence" value="ECO:0007669"/>
    <property type="project" value="TreeGrafter"/>
</dbReference>
<dbReference type="HAMAP" id="MF_00065">
    <property type="entry name" value="Adenylyl_sulf_kinase"/>
    <property type="match status" value="1"/>
</dbReference>
<evidence type="ECO:0000313" key="11">
    <source>
        <dbReference type="Proteomes" id="UP000490800"/>
    </source>
</evidence>
<keyword evidence="11" id="KW-1185">Reference proteome</keyword>
<keyword evidence="6 7" id="KW-0418">Kinase</keyword>
<dbReference type="NCBIfam" id="NF003013">
    <property type="entry name" value="PRK03846.1"/>
    <property type="match status" value="1"/>
</dbReference>
<dbReference type="PANTHER" id="PTHR42700">
    <property type="entry name" value="SULFATE ADENYLYLTRANSFERASE"/>
    <property type="match status" value="1"/>
</dbReference>
<dbReference type="AlphaFoldDB" id="A0A7X3FEM3"/>
<evidence type="ECO:0000259" key="9">
    <source>
        <dbReference type="Pfam" id="PF01583"/>
    </source>
</evidence>
<reference evidence="10 11" key="1">
    <citation type="journal article" date="2019" name="Microorganisms">
        <title>Paenibacillus lutrae sp. nov., A Chitinolytic Species Isolated from A River Otter in Castril Natural Park, Granada, Spain.</title>
        <authorList>
            <person name="Rodriguez M."/>
            <person name="Reina J.C."/>
            <person name="Bejar V."/>
            <person name="Llamas I."/>
        </authorList>
    </citation>
    <scope>NUCLEOTIDE SEQUENCE [LARGE SCALE GENOMIC DNA]</scope>
    <source>
        <strain evidence="10 11">N10</strain>
    </source>
</reference>
<dbReference type="Pfam" id="PF01583">
    <property type="entry name" value="APS_kinase"/>
    <property type="match status" value="1"/>
</dbReference>
<dbReference type="InterPro" id="IPR002891">
    <property type="entry name" value="APS"/>
</dbReference>
<dbReference type="InterPro" id="IPR027417">
    <property type="entry name" value="P-loop_NTPase"/>
</dbReference>
<dbReference type="GO" id="GO:0019379">
    <property type="term" value="P:sulfate assimilation, phosphoadenylyl sulfate reduction by phosphoadenylyl-sulfate reductase (thioredoxin)"/>
    <property type="evidence" value="ECO:0007669"/>
    <property type="project" value="TreeGrafter"/>
</dbReference>
<keyword evidence="8" id="KW-0812">Transmembrane</keyword>
<keyword evidence="8" id="KW-0472">Membrane</keyword>
<keyword evidence="3 6" id="KW-0808">Transferase</keyword>
<proteinExistence type="inferred from homology"/>
<dbReference type="InterPro" id="IPR059117">
    <property type="entry name" value="APS_kinase_dom"/>
</dbReference>
<dbReference type="SUPFAM" id="SSF52540">
    <property type="entry name" value="P-loop containing nucleoside triphosphate hydrolases"/>
    <property type="match status" value="1"/>
</dbReference>
<keyword evidence="5 6" id="KW-0067">ATP-binding</keyword>
<dbReference type="InterPro" id="IPR050512">
    <property type="entry name" value="Sulf_AdTrans/APS_kinase"/>
</dbReference>
<sequence>MIEQSEWNRMNGHKGKVLWFTGLSGSGKSTLAAETERELFRRGIRCVVLDGDQLRSGINRDLGFTDEDRNENLRRAAEIAALFLSVGFIVLVPMISPLAETRSTIRQRFGPGEYSEVYVKCSLETCEQRDPKGLYRKARSGLIKQFTGIDSLYEPPMEAELTVDTENEPAEQCVRLLVDSILQDCRS</sequence>
<dbReference type="Gene3D" id="3.40.50.300">
    <property type="entry name" value="P-loop containing nucleotide triphosphate hydrolases"/>
    <property type="match status" value="1"/>
</dbReference>
<evidence type="ECO:0000256" key="3">
    <source>
        <dbReference type="ARBA" id="ARBA00022679"/>
    </source>
</evidence>
<evidence type="ECO:0000256" key="1">
    <source>
        <dbReference type="ARBA" id="ARBA00001823"/>
    </source>
</evidence>
<gene>
    <name evidence="6 10" type="primary">cysC</name>
    <name evidence="10" type="ORF">EDM21_01460</name>
</gene>
<dbReference type="CDD" id="cd02027">
    <property type="entry name" value="APSK"/>
    <property type="match status" value="1"/>
</dbReference>
<comment type="caution">
    <text evidence="10">The sequence shown here is derived from an EMBL/GenBank/DDBJ whole genome shotgun (WGS) entry which is preliminary data.</text>
</comment>
<dbReference type="GO" id="GO:0004781">
    <property type="term" value="F:sulfate adenylyltransferase (ATP) activity"/>
    <property type="evidence" value="ECO:0007669"/>
    <property type="project" value="TreeGrafter"/>
</dbReference>
<dbReference type="RefSeq" id="WP_157332220.1">
    <property type="nucleotide sequence ID" value="NZ_RHLK01000001.1"/>
</dbReference>
<organism evidence="10 11">
    <name type="scientific">Paenibacillus lutrae</name>
    <dbReference type="NCBI Taxonomy" id="2078573"/>
    <lineage>
        <taxon>Bacteria</taxon>
        <taxon>Bacillati</taxon>
        <taxon>Bacillota</taxon>
        <taxon>Bacilli</taxon>
        <taxon>Bacillales</taxon>
        <taxon>Paenibacillaceae</taxon>
        <taxon>Paenibacillus</taxon>
    </lineage>
</organism>
<evidence type="ECO:0000256" key="2">
    <source>
        <dbReference type="ARBA" id="ARBA00012121"/>
    </source>
</evidence>
<comment type="catalytic activity">
    <reaction evidence="1 6 7">
        <text>adenosine 5'-phosphosulfate + ATP = 3'-phosphoadenylyl sulfate + ADP + H(+)</text>
        <dbReference type="Rhea" id="RHEA:24152"/>
        <dbReference type="ChEBI" id="CHEBI:15378"/>
        <dbReference type="ChEBI" id="CHEBI:30616"/>
        <dbReference type="ChEBI" id="CHEBI:58243"/>
        <dbReference type="ChEBI" id="CHEBI:58339"/>
        <dbReference type="ChEBI" id="CHEBI:456216"/>
        <dbReference type="EC" id="2.7.1.25"/>
    </reaction>
</comment>
<feature type="binding site" evidence="6">
    <location>
        <begin position="22"/>
        <end position="29"/>
    </location>
    <ligand>
        <name>ATP</name>
        <dbReference type="ChEBI" id="CHEBI:30616"/>
    </ligand>
</feature>
<dbReference type="GO" id="GO:0005737">
    <property type="term" value="C:cytoplasm"/>
    <property type="evidence" value="ECO:0007669"/>
    <property type="project" value="TreeGrafter"/>
</dbReference>
<protein>
    <recommendedName>
        <fullName evidence="2 6">Adenylyl-sulfate kinase</fullName>
        <ecNumber evidence="2 6">2.7.1.25</ecNumber>
    </recommendedName>
    <alternativeName>
        <fullName evidence="6">APS kinase</fullName>
    </alternativeName>
    <alternativeName>
        <fullName evidence="6">ATP adenosine-5'-phosphosulfate 3'-phosphotransferase</fullName>
    </alternativeName>
    <alternativeName>
        <fullName evidence="6">Adenosine-5'-phosphosulfate kinase</fullName>
    </alternativeName>
</protein>
<name>A0A7X3FEM3_9BACL</name>
<accession>A0A7X3FEM3</accession>
<keyword evidence="6" id="KW-0597">Phosphoprotein</keyword>
<dbReference type="OrthoDB" id="9804504at2"/>
<feature type="domain" description="APS kinase" evidence="9">
    <location>
        <begin position="14"/>
        <end position="164"/>
    </location>
</feature>
<evidence type="ECO:0000256" key="6">
    <source>
        <dbReference type="HAMAP-Rule" id="MF_00065"/>
    </source>
</evidence>
<comment type="function">
    <text evidence="6 7">Catalyzes the synthesis of activated sulfate.</text>
</comment>
<dbReference type="PANTHER" id="PTHR42700:SF1">
    <property type="entry name" value="SULFATE ADENYLYLTRANSFERASE"/>
    <property type="match status" value="1"/>
</dbReference>